<dbReference type="Proteomes" id="UP000245207">
    <property type="component" value="Unassembled WGS sequence"/>
</dbReference>
<dbReference type="GO" id="GO:0004180">
    <property type="term" value="F:carboxypeptidase activity"/>
    <property type="evidence" value="ECO:0007669"/>
    <property type="project" value="UniProtKB-KW"/>
</dbReference>
<keyword evidence="1" id="KW-0378">Hydrolase</keyword>
<dbReference type="OrthoDB" id="3626597at2759"/>
<sequence length="246" mass="27386">MGKNEDFDPYEENHGAAPFSEPEAQIMRKALFMPYDHKNTTPSGLESQKRKLMLETLKHVHSRDRCVVGSGSGYIGSSSYLARFWVDPEKDEIHFQRYGASIKRLLLSKPKGVDALLIMYATDSVVAAIAHGAENRGILGWDFRSVNVCENNRRDILDSDNDYTEVLLAGVTPVAGTRVNAHANDIPAVNIRGGSIPVGSHVSGNRTQSPVKRQVSYNVHIFTAAIEHEEKRHVENYTHGQLMEKS</sequence>
<comment type="caution">
    <text evidence="1">The sequence shown here is derived from an EMBL/GenBank/DDBJ whole genome shotgun (WGS) entry which is preliminary data.</text>
</comment>
<keyword evidence="1" id="KW-0121">Carboxypeptidase</keyword>
<reference evidence="1 2" key="1">
    <citation type="journal article" date="2018" name="Mol. Plant">
        <title>The genome of Artemisia annua provides insight into the evolution of Asteraceae family and artemisinin biosynthesis.</title>
        <authorList>
            <person name="Shen Q."/>
            <person name="Zhang L."/>
            <person name="Liao Z."/>
            <person name="Wang S."/>
            <person name="Yan T."/>
            <person name="Shi P."/>
            <person name="Liu M."/>
            <person name="Fu X."/>
            <person name="Pan Q."/>
            <person name="Wang Y."/>
            <person name="Lv Z."/>
            <person name="Lu X."/>
            <person name="Zhang F."/>
            <person name="Jiang W."/>
            <person name="Ma Y."/>
            <person name="Chen M."/>
            <person name="Hao X."/>
            <person name="Li L."/>
            <person name="Tang Y."/>
            <person name="Lv G."/>
            <person name="Zhou Y."/>
            <person name="Sun X."/>
            <person name="Brodelius P.E."/>
            <person name="Rose J.K.C."/>
            <person name="Tang K."/>
        </authorList>
    </citation>
    <scope>NUCLEOTIDE SEQUENCE [LARGE SCALE GENOMIC DNA]</scope>
    <source>
        <strain evidence="2">cv. Huhao1</strain>
        <tissue evidence="1">Leaf</tissue>
    </source>
</reference>
<proteinExistence type="predicted"/>
<evidence type="ECO:0000313" key="1">
    <source>
        <dbReference type="EMBL" id="PWA89385.1"/>
    </source>
</evidence>
<dbReference type="EMBL" id="PKPP01000726">
    <property type="protein sequence ID" value="PWA89385.1"/>
    <property type="molecule type" value="Genomic_DNA"/>
</dbReference>
<name>A0A2U1PUI0_ARTAN</name>
<keyword evidence="1" id="KW-0645">Protease</keyword>
<evidence type="ECO:0000313" key="2">
    <source>
        <dbReference type="Proteomes" id="UP000245207"/>
    </source>
</evidence>
<organism evidence="1 2">
    <name type="scientific">Artemisia annua</name>
    <name type="common">Sweet wormwood</name>
    <dbReference type="NCBI Taxonomy" id="35608"/>
    <lineage>
        <taxon>Eukaryota</taxon>
        <taxon>Viridiplantae</taxon>
        <taxon>Streptophyta</taxon>
        <taxon>Embryophyta</taxon>
        <taxon>Tracheophyta</taxon>
        <taxon>Spermatophyta</taxon>
        <taxon>Magnoliopsida</taxon>
        <taxon>eudicotyledons</taxon>
        <taxon>Gunneridae</taxon>
        <taxon>Pentapetalae</taxon>
        <taxon>asterids</taxon>
        <taxon>campanulids</taxon>
        <taxon>Asterales</taxon>
        <taxon>Asteraceae</taxon>
        <taxon>Asteroideae</taxon>
        <taxon>Anthemideae</taxon>
        <taxon>Artemisiinae</taxon>
        <taxon>Artemisia</taxon>
    </lineage>
</organism>
<protein>
    <submittedName>
        <fullName evidence="1">Peptidase M14, carboxypeptidase A</fullName>
    </submittedName>
</protein>
<keyword evidence="2" id="KW-1185">Reference proteome</keyword>
<dbReference type="AlphaFoldDB" id="A0A2U1PUI0"/>
<gene>
    <name evidence="1" type="ORF">CTI12_AA109310</name>
</gene>
<accession>A0A2U1PUI0</accession>
<dbReference type="STRING" id="35608.A0A2U1PUI0"/>